<dbReference type="GO" id="GO:0030154">
    <property type="term" value="P:cell differentiation"/>
    <property type="evidence" value="ECO:0007669"/>
    <property type="project" value="UniProtKB-KW"/>
</dbReference>
<sequence>DSNETPISSSRKTISQIIKDKKKQTQLTLQWLEENYIVCEGVCLPRCILYAHYLDFCRKEKLEPACAATFGKTIRQKFPLLTTRRLGTRGHSKYHYYGIGIKESSAYYHSVYSGKGLTRFSGSKLKNEGGFTRKYSLSSKTGTLLPDFPNAQHLLLQGNISREKVDTLIMMYKTHCQCILDNAINVNFEEIQNFLLHFWQGMPDHLLPLLENPVIVDIFCVCDSILYKVLTDVLIPATMQEMPESLLADIRNFAKHWEHWLASSLENLPDCLAAKKLPIAQRFVSSLKRQTSFLHLAQIARPALFDQAVVTSMVLDIDNVDLSSISSQPLVSINATGDQDPDIYSEYDSITVFQELKELLRKNATVESFIEWLDSVVEHKVIKPGKQSGRSVKKRAQDFLLRWSFFGARVMHNLTLNNASSFGSFHLIRMLLDEYILLALETQFNNDKEQDLQNLLDKYMKNADASKAAFMASPSSCFLANRNKSSAAADQSVKNESLGEHAYMSLSTNQQQQSLETSSVVYQGTDAAGQMDFSQVSGPLMTPPISPAALVHRGSVINQGPMAGRPLTQPSPCSSYPETLYHCLPQTNLFYNHHRHQHQHHPPPPSVHHHSSSNTNCSLTPYVSAARPSSGYSSGSDPVQSEQGLDAQTAAQILDSADGFSFVGSGLNPSGGGCQGQTYSATGGYYGNSSYLDSQRMTSLVDQHVSVISSVSSLRAFPSTYSEVHDPLNILDEPGRKTSGAYFTEADTGAGQQENMAGVQDLVSSLPPINTVFMGTGGVQ</sequence>
<reference evidence="12" key="3">
    <citation type="submission" date="2025-09" db="UniProtKB">
        <authorList>
            <consortium name="Ensembl"/>
        </authorList>
    </citation>
    <scope>IDENTIFICATION</scope>
</reference>
<dbReference type="InterPro" id="IPR003150">
    <property type="entry name" value="DNA-bd_RFX"/>
</dbReference>
<dbReference type="InterPro" id="IPR036390">
    <property type="entry name" value="WH_DNA-bd_sf"/>
</dbReference>
<dbReference type="GO" id="GO:0000981">
    <property type="term" value="F:DNA-binding transcription factor activity, RNA polymerase II-specific"/>
    <property type="evidence" value="ECO:0007669"/>
    <property type="project" value="TreeGrafter"/>
</dbReference>
<evidence type="ECO:0000256" key="3">
    <source>
        <dbReference type="ARBA" id="ARBA00022782"/>
    </source>
</evidence>
<evidence type="ECO:0000313" key="13">
    <source>
        <dbReference type="Proteomes" id="UP000314980"/>
    </source>
</evidence>
<dbReference type="GO" id="GO:0000978">
    <property type="term" value="F:RNA polymerase II cis-regulatory region sequence-specific DNA binding"/>
    <property type="evidence" value="ECO:0007669"/>
    <property type="project" value="TreeGrafter"/>
</dbReference>
<feature type="compositionally biased region" description="Basic residues" evidence="10">
    <location>
        <begin position="594"/>
        <end position="611"/>
    </location>
</feature>
<keyword evidence="5" id="KW-0238">DNA-binding</keyword>
<dbReference type="Ensembl" id="ENSLCAT00010042603.1">
    <property type="protein sequence ID" value="ENSLCAP00010041565.1"/>
    <property type="gene ID" value="ENSLCAG00010019463.1"/>
</dbReference>
<keyword evidence="7" id="KW-0539">Nucleus</keyword>
<dbReference type="GeneTree" id="ENSGT01050000244879"/>
<reference evidence="12" key="2">
    <citation type="submission" date="2025-08" db="UniProtKB">
        <authorList>
            <consortium name="Ensembl"/>
        </authorList>
    </citation>
    <scope>IDENTIFICATION</scope>
</reference>
<evidence type="ECO:0000256" key="4">
    <source>
        <dbReference type="ARBA" id="ARBA00023015"/>
    </source>
</evidence>
<evidence type="ECO:0000256" key="2">
    <source>
        <dbReference type="ARBA" id="ARBA00022473"/>
    </source>
</evidence>
<reference evidence="13" key="1">
    <citation type="submission" date="2015-09" db="EMBL/GenBank/DDBJ databases">
        <authorList>
            <person name="Sai Rama Sridatta P."/>
        </authorList>
    </citation>
    <scope>NUCLEOTIDE SEQUENCE [LARGE SCALE GENOMIC DNA]</scope>
</reference>
<dbReference type="AlphaFoldDB" id="A0A4W6EU88"/>
<evidence type="ECO:0000256" key="6">
    <source>
        <dbReference type="ARBA" id="ARBA00023163"/>
    </source>
</evidence>
<dbReference type="PANTHER" id="PTHR12619:SF28">
    <property type="entry name" value="DNA-BINDING PROTEIN RFX6"/>
    <property type="match status" value="1"/>
</dbReference>
<comment type="subcellular location">
    <subcellularLocation>
        <location evidence="1">Nucleus</location>
    </subcellularLocation>
</comment>
<dbReference type="Gene3D" id="1.10.10.10">
    <property type="entry name" value="Winged helix-like DNA-binding domain superfamily/Winged helix DNA-binding domain"/>
    <property type="match status" value="1"/>
</dbReference>
<dbReference type="InterPro" id="IPR036388">
    <property type="entry name" value="WH-like_DNA-bd_sf"/>
</dbReference>
<keyword evidence="4" id="KW-0805">Transcription regulation</keyword>
<keyword evidence="3" id="KW-0221">Differentiation</keyword>
<evidence type="ECO:0000256" key="8">
    <source>
        <dbReference type="ARBA" id="ARBA00072476"/>
    </source>
</evidence>
<evidence type="ECO:0000259" key="11">
    <source>
        <dbReference type="PROSITE" id="PS51526"/>
    </source>
</evidence>
<accession>A0A4W6EU88</accession>
<feature type="domain" description="RFX-type winged-helix" evidence="11">
    <location>
        <begin position="28"/>
        <end position="103"/>
    </location>
</feature>
<dbReference type="SUPFAM" id="SSF46785">
    <property type="entry name" value="Winged helix' DNA-binding domain"/>
    <property type="match status" value="1"/>
</dbReference>
<protein>
    <recommendedName>
        <fullName evidence="8">DNA-binding protein RFX6</fullName>
    </recommendedName>
    <alternativeName>
        <fullName evidence="9">Regulatory factor X 6</fullName>
    </alternativeName>
</protein>
<dbReference type="PANTHER" id="PTHR12619">
    <property type="entry name" value="RFX TRANSCRIPTION FACTOR FAMILY"/>
    <property type="match status" value="1"/>
</dbReference>
<evidence type="ECO:0000256" key="7">
    <source>
        <dbReference type="ARBA" id="ARBA00023242"/>
    </source>
</evidence>
<dbReference type="Pfam" id="PF25340">
    <property type="entry name" value="BCD_RFX"/>
    <property type="match status" value="1"/>
</dbReference>
<keyword evidence="2" id="KW-0217">Developmental protein</keyword>
<dbReference type="GO" id="GO:0031018">
    <property type="term" value="P:endocrine pancreas development"/>
    <property type="evidence" value="ECO:0007669"/>
    <property type="project" value="UniProtKB-ARBA"/>
</dbReference>
<evidence type="ECO:0000256" key="9">
    <source>
        <dbReference type="ARBA" id="ARBA00077088"/>
    </source>
</evidence>
<keyword evidence="13" id="KW-1185">Reference proteome</keyword>
<dbReference type="FunFam" id="1.10.10.10:FF:000211">
    <property type="entry name" value="Regulatory factor X, 6"/>
    <property type="match status" value="1"/>
</dbReference>
<dbReference type="Pfam" id="PF02257">
    <property type="entry name" value="RFX_DNA_binding"/>
    <property type="match status" value="1"/>
</dbReference>
<evidence type="ECO:0000256" key="1">
    <source>
        <dbReference type="ARBA" id="ARBA00004123"/>
    </source>
</evidence>
<dbReference type="InterPro" id="IPR057321">
    <property type="entry name" value="RFX1-4/6/8-like_BCD"/>
</dbReference>
<evidence type="ECO:0000256" key="10">
    <source>
        <dbReference type="SAM" id="MobiDB-lite"/>
    </source>
</evidence>
<keyword evidence="6" id="KW-0804">Transcription</keyword>
<name>A0A4W6EU88_LATCA</name>
<proteinExistence type="predicted"/>
<organism evidence="12 13">
    <name type="scientific">Lates calcarifer</name>
    <name type="common">Barramundi</name>
    <name type="synonym">Holocentrus calcarifer</name>
    <dbReference type="NCBI Taxonomy" id="8187"/>
    <lineage>
        <taxon>Eukaryota</taxon>
        <taxon>Metazoa</taxon>
        <taxon>Chordata</taxon>
        <taxon>Craniata</taxon>
        <taxon>Vertebrata</taxon>
        <taxon>Euteleostomi</taxon>
        <taxon>Actinopterygii</taxon>
        <taxon>Neopterygii</taxon>
        <taxon>Teleostei</taxon>
        <taxon>Neoteleostei</taxon>
        <taxon>Acanthomorphata</taxon>
        <taxon>Carangaria</taxon>
        <taxon>Carangaria incertae sedis</taxon>
        <taxon>Centropomidae</taxon>
        <taxon>Lates</taxon>
    </lineage>
</organism>
<dbReference type="PROSITE" id="PS51526">
    <property type="entry name" value="RFX_DBD"/>
    <property type="match status" value="1"/>
</dbReference>
<evidence type="ECO:0000256" key="5">
    <source>
        <dbReference type="ARBA" id="ARBA00023125"/>
    </source>
</evidence>
<dbReference type="InterPro" id="IPR039779">
    <property type="entry name" value="RFX-like"/>
</dbReference>
<evidence type="ECO:0000313" key="12">
    <source>
        <dbReference type="Ensembl" id="ENSLCAP00010041565.1"/>
    </source>
</evidence>
<feature type="region of interest" description="Disordered" evidence="10">
    <location>
        <begin position="594"/>
        <end position="620"/>
    </location>
</feature>
<gene>
    <name evidence="12" type="primary">RFX6</name>
</gene>
<dbReference type="GO" id="GO:0005634">
    <property type="term" value="C:nucleus"/>
    <property type="evidence" value="ECO:0007669"/>
    <property type="project" value="UniProtKB-SubCell"/>
</dbReference>
<dbReference type="Proteomes" id="UP000314980">
    <property type="component" value="Unassembled WGS sequence"/>
</dbReference>